<protein>
    <submittedName>
        <fullName evidence="2">Uncharacterized protein</fullName>
    </submittedName>
</protein>
<name>A0A2V5GUB1_ASPV1</name>
<reference evidence="2 3" key="1">
    <citation type="submission" date="2018-02" db="EMBL/GenBank/DDBJ databases">
        <title>The genomes of Aspergillus section Nigri reveals drivers in fungal speciation.</title>
        <authorList>
            <consortium name="DOE Joint Genome Institute"/>
            <person name="Vesth T.C."/>
            <person name="Nybo J."/>
            <person name="Theobald S."/>
            <person name="Brandl J."/>
            <person name="Frisvad J.C."/>
            <person name="Nielsen K.F."/>
            <person name="Lyhne E.K."/>
            <person name="Kogle M.E."/>
            <person name="Kuo A."/>
            <person name="Riley R."/>
            <person name="Clum A."/>
            <person name="Nolan M."/>
            <person name="Lipzen A."/>
            <person name="Salamov A."/>
            <person name="Henrissat B."/>
            <person name="Wiebenga A."/>
            <person name="De vries R.P."/>
            <person name="Grigoriev I.V."/>
            <person name="Mortensen U.H."/>
            <person name="Andersen M.R."/>
            <person name="Baker S.E."/>
        </authorList>
    </citation>
    <scope>NUCLEOTIDE SEQUENCE [LARGE SCALE GENOMIC DNA]</scope>
    <source>
        <strain evidence="2 3">CBS 115571</strain>
    </source>
</reference>
<accession>A0A2V5GUB1</accession>
<dbReference type="Proteomes" id="UP000249829">
    <property type="component" value="Unassembled WGS sequence"/>
</dbReference>
<evidence type="ECO:0000256" key="1">
    <source>
        <dbReference type="SAM" id="MobiDB-lite"/>
    </source>
</evidence>
<keyword evidence="3" id="KW-1185">Reference proteome</keyword>
<feature type="compositionally biased region" description="Basic and acidic residues" evidence="1">
    <location>
        <begin position="131"/>
        <end position="164"/>
    </location>
</feature>
<dbReference type="AlphaFoldDB" id="A0A2V5GUB1"/>
<evidence type="ECO:0000313" key="2">
    <source>
        <dbReference type="EMBL" id="PYI14969.1"/>
    </source>
</evidence>
<gene>
    <name evidence="2" type="ORF">BO99DRAFT_406273</name>
</gene>
<organism evidence="2 3">
    <name type="scientific">Aspergillus violaceofuscus (strain CBS 115571)</name>
    <dbReference type="NCBI Taxonomy" id="1450538"/>
    <lineage>
        <taxon>Eukaryota</taxon>
        <taxon>Fungi</taxon>
        <taxon>Dikarya</taxon>
        <taxon>Ascomycota</taxon>
        <taxon>Pezizomycotina</taxon>
        <taxon>Eurotiomycetes</taxon>
        <taxon>Eurotiomycetidae</taxon>
        <taxon>Eurotiales</taxon>
        <taxon>Aspergillaceae</taxon>
        <taxon>Aspergillus</taxon>
    </lineage>
</organism>
<feature type="region of interest" description="Disordered" evidence="1">
    <location>
        <begin position="114"/>
        <end position="164"/>
    </location>
</feature>
<evidence type="ECO:0000313" key="3">
    <source>
        <dbReference type="Proteomes" id="UP000249829"/>
    </source>
</evidence>
<proteinExistence type="predicted"/>
<sequence>MAEFMYDQPRLCDPPKQYFGMQSSIRTFVSSPVLFSLGMTKNGDSTVYSQIDSRGGDTRRKKLRWPRMCGGSCTTSRLDRGAQKSWKGGYIVLNGKHHLQRIIRERLNSVLVADQGDPGTGNPSASLIRVLRRELERSGQRPRERRQRPQNEPKEGQPRGKRER</sequence>
<dbReference type="EMBL" id="KZ825198">
    <property type="protein sequence ID" value="PYI14969.1"/>
    <property type="molecule type" value="Genomic_DNA"/>
</dbReference>